<keyword evidence="1" id="KW-0479">Metal-binding</keyword>
<evidence type="ECO:0000313" key="3">
    <source>
        <dbReference type="EMBL" id="KAK4290369.1"/>
    </source>
</evidence>
<dbReference type="PANTHER" id="PTHR42909">
    <property type="entry name" value="ZGC:136858"/>
    <property type="match status" value="1"/>
</dbReference>
<organism evidence="3 4">
    <name type="scientific">Petrolisthes manimaculis</name>
    <dbReference type="NCBI Taxonomy" id="1843537"/>
    <lineage>
        <taxon>Eukaryota</taxon>
        <taxon>Metazoa</taxon>
        <taxon>Ecdysozoa</taxon>
        <taxon>Arthropoda</taxon>
        <taxon>Crustacea</taxon>
        <taxon>Multicrustacea</taxon>
        <taxon>Malacostraca</taxon>
        <taxon>Eumalacostraca</taxon>
        <taxon>Eucarida</taxon>
        <taxon>Decapoda</taxon>
        <taxon>Pleocyemata</taxon>
        <taxon>Anomura</taxon>
        <taxon>Galatheoidea</taxon>
        <taxon>Porcellanidae</taxon>
        <taxon>Petrolisthes</taxon>
    </lineage>
</organism>
<dbReference type="GO" id="GO:0004730">
    <property type="term" value="F:pseudouridylate synthase activity"/>
    <property type="evidence" value="ECO:0007669"/>
    <property type="project" value="TreeGrafter"/>
</dbReference>
<dbReference type="Gene3D" id="3.40.1190.20">
    <property type="match status" value="1"/>
</dbReference>
<dbReference type="EMBL" id="JAWZYT010005499">
    <property type="protein sequence ID" value="KAK4290369.1"/>
    <property type="molecule type" value="Genomic_DNA"/>
</dbReference>
<evidence type="ECO:0000259" key="2">
    <source>
        <dbReference type="Pfam" id="PF00294"/>
    </source>
</evidence>
<dbReference type="SUPFAM" id="SSF53613">
    <property type="entry name" value="Ribokinase-like"/>
    <property type="match status" value="1"/>
</dbReference>
<name>A0AAE1NJW8_9EUCA</name>
<dbReference type="Proteomes" id="UP001292094">
    <property type="component" value="Unassembled WGS sequence"/>
</dbReference>
<dbReference type="PANTHER" id="PTHR42909:SF1">
    <property type="entry name" value="CARBOHYDRATE KINASE PFKB DOMAIN-CONTAINING PROTEIN"/>
    <property type="match status" value="1"/>
</dbReference>
<dbReference type="GO" id="GO:0046872">
    <property type="term" value="F:metal ion binding"/>
    <property type="evidence" value="ECO:0007669"/>
    <property type="project" value="UniProtKB-KW"/>
</dbReference>
<reference evidence="3" key="1">
    <citation type="submission" date="2023-11" db="EMBL/GenBank/DDBJ databases">
        <title>Genome assemblies of two species of porcelain crab, Petrolisthes cinctipes and Petrolisthes manimaculis (Anomura: Porcellanidae).</title>
        <authorList>
            <person name="Angst P."/>
        </authorList>
    </citation>
    <scope>NUCLEOTIDE SEQUENCE</scope>
    <source>
        <strain evidence="3">PB745_02</strain>
        <tissue evidence="3">Gill</tissue>
    </source>
</reference>
<dbReference type="InterPro" id="IPR011611">
    <property type="entry name" value="PfkB_dom"/>
</dbReference>
<accession>A0AAE1NJW8</accession>
<evidence type="ECO:0000256" key="1">
    <source>
        <dbReference type="ARBA" id="ARBA00022723"/>
    </source>
</evidence>
<dbReference type="GO" id="GO:0005737">
    <property type="term" value="C:cytoplasm"/>
    <property type="evidence" value="ECO:0007669"/>
    <property type="project" value="TreeGrafter"/>
</dbReference>
<proteinExistence type="predicted"/>
<dbReference type="Pfam" id="PF00294">
    <property type="entry name" value="PfkB"/>
    <property type="match status" value="1"/>
</dbReference>
<gene>
    <name evidence="3" type="ORF">Pmani_036714</name>
</gene>
<sequence>MEVVVLTGGTLKGSIRQSYGGVGRNLADALARLHCQPFLISALGNDSHARALTAHNPMLDQGGLAIVEEASTAVYCVVLDNGGEALFGVGDMTVHEQITPAHVGKYEDVIQRAPLMVVDGNLTQATINYILDLCSSAAVPDFEAYEQHHVQ</sequence>
<dbReference type="AlphaFoldDB" id="A0AAE1NJW8"/>
<comment type="caution">
    <text evidence="3">The sequence shown here is derived from an EMBL/GenBank/DDBJ whole genome shotgun (WGS) entry which is preliminary data.</text>
</comment>
<keyword evidence="4" id="KW-1185">Reference proteome</keyword>
<evidence type="ECO:0000313" key="4">
    <source>
        <dbReference type="Proteomes" id="UP001292094"/>
    </source>
</evidence>
<dbReference type="InterPro" id="IPR029056">
    <property type="entry name" value="Ribokinase-like"/>
</dbReference>
<protein>
    <recommendedName>
        <fullName evidence="2">Carbohydrate kinase PfkB domain-containing protein</fullName>
    </recommendedName>
</protein>
<feature type="domain" description="Carbohydrate kinase PfkB" evidence="2">
    <location>
        <begin position="13"/>
        <end position="138"/>
    </location>
</feature>
<dbReference type="GO" id="GO:0016798">
    <property type="term" value="F:hydrolase activity, acting on glycosyl bonds"/>
    <property type="evidence" value="ECO:0007669"/>
    <property type="project" value="TreeGrafter"/>
</dbReference>
<dbReference type="GO" id="GO:0006796">
    <property type="term" value="P:phosphate-containing compound metabolic process"/>
    <property type="evidence" value="ECO:0007669"/>
    <property type="project" value="UniProtKB-ARBA"/>
</dbReference>